<name>A0ABX6CB38_ACIB2</name>
<keyword evidence="1" id="KW-0614">Plasmid</keyword>
<reference evidence="1 2" key="2">
    <citation type="journal article" date="2020" name="Microorganisms">
        <title>Analysis of Complete Genome Sequence of Acinetobacter baumannii Strain ATCC 19606 Reveals Novel Mobile Genetic Elements and Novel Prophage.</title>
        <authorList>
            <person name="Hamidian M."/>
            <person name="Blasco L."/>
            <person name="Tillman L.N."/>
            <person name="To J."/>
            <person name="Tomas M."/>
            <person name="Myers G.S.A."/>
        </authorList>
    </citation>
    <scope>NUCLEOTIDE SEQUENCE [LARGE SCALE GENOMIC DNA]</scope>
    <source>
        <strain evidence="2">ATCC 19606 / DSM 30007 / JCM 6841 / CCUG 19606 / CIP 70.34 / NBRC 109757 / NCIMB 12457 / NCTC 12156 / 81</strain>
    </source>
</reference>
<reference evidence="2" key="1">
    <citation type="submission" date="2019-10" db="EMBL/GenBank/DDBJ databases">
        <title>Acinetobacter baumannii strain ATCC 19606 plasmid p2ATCC19606(pMAC) complete sequence.</title>
        <authorList>
            <person name="Tillman L.N."/>
            <person name="Kenyon J."/>
            <person name="To J."/>
            <person name="Hamidian M."/>
        </authorList>
    </citation>
    <scope>NUCLEOTIDE SEQUENCE [LARGE SCALE GENOMIC DNA]</scope>
    <source>
        <strain evidence="2">ATCC 19606 / DSM 30007 / JCM 6841 / CCUG 19606 / CIP 70.34 / NBRC 109757 / NCIMB 12457 / NCTC 12156 / 81</strain>
        <plasmid evidence="2">p2atcc19606</plasmid>
    </source>
</reference>
<gene>
    <name evidence="1" type="ORF">FQU82_p200015</name>
</gene>
<evidence type="ECO:0000313" key="1">
    <source>
        <dbReference type="EMBL" id="QFQ03469.1"/>
    </source>
</evidence>
<dbReference type="EMBL" id="CP045109">
    <property type="protein sequence ID" value="QFQ03469.1"/>
    <property type="molecule type" value="Genomic_DNA"/>
</dbReference>
<proteinExistence type="predicted"/>
<organism evidence="1 2">
    <name type="scientific">Acinetobacter baumannii (strain ATCC 19606 / DSM 30007 / JCM 6841 / CCUG 19606 / CIP 70.34 / NBRC 109757 / NCIMB 12457 / NCTC 12156 / 81)</name>
    <dbReference type="NCBI Taxonomy" id="575584"/>
    <lineage>
        <taxon>Bacteria</taxon>
        <taxon>Pseudomonadati</taxon>
        <taxon>Pseudomonadota</taxon>
        <taxon>Gammaproteobacteria</taxon>
        <taxon>Moraxellales</taxon>
        <taxon>Moraxellaceae</taxon>
        <taxon>Acinetobacter</taxon>
        <taxon>Acinetobacter calcoaceticus/baumannii complex</taxon>
    </lineage>
</organism>
<keyword evidence="2" id="KW-1185">Reference proteome</keyword>
<accession>A0ABX6CB38</accession>
<dbReference type="Proteomes" id="UP000498640">
    <property type="component" value="Plasmid p2ATCC19606"/>
</dbReference>
<geneLocation type="plasmid" evidence="2">
    <name>p2atcc19606</name>
</geneLocation>
<protein>
    <submittedName>
        <fullName evidence="1">Uncharacterized protein</fullName>
    </submittedName>
</protein>
<evidence type="ECO:0000313" key="2">
    <source>
        <dbReference type="Proteomes" id="UP000498640"/>
    </source>
</evidence>
<sequence>MKNCPMFSLRSNSIELRLRSVRRGNFWVNLVITSKKQKQLGIRFAHKFFILASLDLDAN</sequence>